<feature type="domain" description="Gingipain" evidence="2">
    <location>
        <begin position="16"/>
        <end position="434"/>
    </location>
</feature>
<protein>
    <recommendedName>
        <fullName evidence="2">Gingipain domain-containing protein</fullName>
    </recommendedName>
</protein>
<keyword evidence="1" id="KW-0732">Signal</keyword>
<proteinExistence type="predicted"/>
<dbReference type="InterPro" id="IPR029030">
    <property type="entry name" value="Caspase-like_dom_sf"/>
</dbReference>
<dbReference type="RefSeq" id="WP_315854545.1">
    <property type="nucleotide sequence ID" value="NZ_JACHXU010000008.1"/>
</dbReference>
<keyword evidence="4" id="KW-1185">Reference proteome</keyword>
<accession>A0A7W5H6F7</accession>
<dbReference type="EMBL" id="JACHXU010000008">
    <property type="protein sequence ID" value="MBB3206935.1"/>
    <property type="molecule type" value="Genomic_DNA"/>
</dbReference>
<reference evidence="3 4" key="1">
    <citation type="submission" date="2020-08" db="EMBL/GenBank/DDBJ databases">
        <title>Genomic Encyclopedia of Type Strains, Phase III (KMG-III): the genomes of soil and plant-associated and newly described type strains.</title>
        <authorList>
            <person name="Whitman W."/>
        </authorList>
    </citation>
    <scope>NUCLEOTIDE SEQUENCE [LARGE SCALE GENOMIC DNA]</scope>
    <source>
        <strain evidence="3 4">CECT 8075</strain>
    </source>
</reference>
<dbReference type="Proteomes" id="UP000536179">
    <property type="component" value="Unassembled WGS sequence"/>
</dbReference>
<dbReference type="Gene3D" id="3.40.50.10390">
    <property type="entry name" value="Gingipain r, domain 1"/>
    <property type="match status" value="1"/>
</dbReference>
<name>A0A7W5H6F7_9BACT</name>
<organism evidence="3 4">
    <name type="scientific">Aporhodopirellula rubra</name>
    <dbReference type="NCBI Taxonomy" id="980271"/>
    <lineage>
        <taxon>Bacteria</taxon>
        <taxon>Pseudomonadati</taxon>
        <taxon>Planctomycetota</taxon>
        <taxon>Planctomycetia</taxon>
        <taxon>Pirellulales</taxon>
        <taxon>Pirellulaceae</taxon>
        <taxon>Aporhodopirellula</taxon>
    </lineage>
</organism>
<dbReference type="Gene3D" id="3.40.50.1460">
    <property type="match status" value="1"/>
</dbReference>
<evidence type="ECO:0000256" key="1">
    <source>
        <dbReference type="ARBA" id="ARBA00022729"/>
    </source>
</evidence>
<dbReference type="InterPro" id="IPR029031">
    <property type="entry name" value="Gingipain_N_sf"/>
</dbReference>
<dbReference type="InterPro" id="IPR001769">
    <property type="entry name" value="Gingipain"/>
</dbReference>
<dbReference type="GO" id="GO:0008234">
    <property type="term" value="F:cysteine-type peptidase activity"/>
    <property type="evidence" value="ECO:0007669"/>
    <property type="project" value="InterPro"/>
</dbReference>
<dbReference type="AlphaFoldDB" id="A0A7W5H6F7"/>
<dbReference type="Pfam" id="PF01364">
    <property type="entry name" value="Peptidase_C25"/>
    <property type="match status" value="1"/>
</dbReference>
<dbReference type="GO" id="GO:0006508">
    <property type="term" value="P:proteolysis"/>
    <property type="evidence" value="ECO:0007669"/>
    <property type="project" value="InterPro"/>
</dbReference>
<dbReference type="SUPFAM" id="SSF52129">
    <property type="entry name" value="Caspase-like"/>
    <property type="match status" value="1"/>
</dbReference>
<evidence type="ECO:0000313" key="3">
    <source>
        <dbReference type="EMBL" id="MBB3206935.1"/>
    </source>
</evidence>
<comment type="caution">
    <text evidence="3">The sequence shown here is derived from an EMBL/GenBank/DDBJ whole genome shotgun (WGS) entry which is preliminary data.</text>
</comment>
<sequence length="556" mass="58770">MTLLLMTPSVRAADVVVVCADDYRDALLPWCELRQEEGLTLAFCPPEATPNAMSAAIRKTADGETRYVVLVGDAPPFASRTAGDANGNDATQSNRIPTHYLPSRVTSAYGSTPTYPSDLPYADLDGDGVSDVVVGRLPVVAPEQLRDLVARIVSYESSQDFGSWRRCLQLTAGVGGFGALVDGAIESVTRTVLTSVLPADAKPQIAYASPGHAFCPVGDSFYDAVMQRYRSGARFWVYAGHGSVDRLDFLTRSADDASALSQPAGADGGQRRWQVESLLNNETASQLGGNPNRSPIAVLLACYAGAYDAPGDCLSERMLLAPGGPIAVIAASRLTMPYGNARFGLGLLESAYRPVGDEASPERLGDAMLEAVRRLQKNLAAVEGQPGTGSSVSTTQLMVDGLAGLISPAGSNLADERGEHAGLYQLFGDPTLRLQRPEELKITVDDSGGNSDRPEVEEPSLPKRVCVRVTSPIAGTLTVCVDRPLTATAIESDTESNDVDDPHGCTIGQVSLQVEVSEIGIAIIPLPDHWSGPVVVRAFVQGANAWATGATRMLID</sequence>
<evidence type="ECO:0000259" key="2">
    <source>
        <dbReference type="Pfam" id="PF01364"/>
    </source>
</evidence>
<evidence type="ECO:0000313" key="4">
    <source>
        <dbReference type="Proteomes" id="UP000536179"/>
    </source>
</evidence>
<gene>
    <name evidence="3" type="ORF">FHS27_002749</name>
</gene>